<sequence length="212" mass="24111">MVQSAWDHAVMSDELHHNITNACRHFTDDSGESDISYEHKKDECDELLDLFFQTFGDNIDLYSLYCPICTNSTNSAVHRHHAGLQYIGYDPCARHYSEAYLNRADVQRALHADATRNGRWKRRHGRPHARGIHALRKLKLETLQPWRKWFAAGEDQMAGFTVTYKGGLVYATVRGAGHAVPEFAPVQVRQLFSHFLAGRELPAKPKPAGQIQ</sequence>
<dbReference type="Proteomes" id="UP001054889">
    <property type="component" value="Unassembled WGS sequence"/>
</dbReference>
<dbReference type="GO" id="GO:0004185">
    <property type="term" value="F:serine-type carboxypeptidase activity"/>
    <property type="evidence" value="ECO:0007669"/>
    <property type="project" value="InterPro"/>
</dbReference>
<reference evidence="3" key="1">
    <citation type="journal article" date="2018" name="DNA Res.">
        <title>Multiple hybrid de novo genome assembly of finger millet, an orphan allotetraploid crop.</title>
        <authorList>
            <person name="Hatakeyama M."/>
            <person name="Aluri S."/>
            <person name="Balachadran M.T."/>
            <person name="Sivarajan S.R."/>
            <person name="Patrignani A."/>
            <person name="Gruter S."/>
            <person name="Poveda L."/>
            <person name="Shimizu-Inatsugi R."/>
            <person name="Baeten J."/>
            <person name="Francoijs K.J."/>
            <person name="Nataraja K.N."/>
            <person name="Reddy Y.A.N."/>
            <person name="Phadnis S."/>
            <person name="Ravikumar R.L."/>
            <person name="Schlapbach R."/>
            <person name="Sreeman S.M."/>
            <person name="Shimizu K.K."/>
        </authorList>
    </citation>
    <scope>NUCLEOTIDE SEQUENCE</scope>
</reference>
<dbReference type="InterPro" id="IPR001563">
    <property type="entry name" value="Peptidase_S10"/>
</dbReference>
<dbReference type="Gene3D" id="6.10.250.940">
    <property type="match status" value="1"/>
</dbReference>
<comment type="similarity">
    <text evidence="1">Belongs to the peptidase S10 family.</text>
</comment>
<dbReference type="InterPro" id="IPR029058">
    <property type="entry name" value="AB_hydrolase_fold"/>
</dbReference>
<dbReference type="GO" id="GO:0006508">
    <property type="term" value="P:proteolysis"/>
    <property type="evidence" value="ECO:0007669"/>
    <property type="project" value="InterPro"/>
</dbReference>
<dbReference type="Gene3D" id="3.40.50.12670">
    <property type="match status" value="1"/>
</dbReference>
<accession>A0AAV5CBF8</accession>
<keyword evidence="4" id="KW-1185">Reference proteome</keyword>
<organism evidence="3 4">
    <name type="scientific">Eleusine coracana subsp. coracana</name>
    <dbReference type="NCBI Taxonomy" id="191504"/>
    <lineage>
        <taxon>Eukaryota</taxon>
        <taxon>Viridiplantae</taxon>
        <taxon>Streptophyta</taxon>
        <taxon>Embryophyta</taxon>
        <taxon>Tracheophyta</taxon>
        <taxon>Spermatophyta</taxon>
        <taxon>Magnoliopsida</taxon>
        <taxon>Liliopsida</taxon>
        <taxon>Poales</taxon>
        <taxon>Poaceae</taxon>
        <taxon>PACMAD clade</taxon>
        <taxon>Chloridoideae</taxon>
        <taxon>Cynodonteae</taxon>
        <taxon>Eleusininae</taxon>
        <taxon>Eleusine</taxon>
    </lineage>
</organism>
<evidence type="ECO:0000256" key="2">
    <source>
        <dbReference type="ARBA" id="ARBA00023180"/>
    </source>
</evidence>
<proteinExistence type="inferred from homology"/>
<gene>
    <name evidence="3" type="primary">ga12129</name>
    <name evidence="3" type="ORF">PR202_ga12129</name>
</gene>
<protein>
    <submittedName>
        <fullName evidence="3">Uncharacterized protein</fullName>
    </submittedName>
</protein>
<evidence type="ECO:0000256" key="1">
    <source>
        <dbReference type="ARBA" id="ARBA00009431"/>
    </source>
</evidence>
<evidence type="ECO:0000313" key="4">
    <source>
        <dbReference type="Proteomes" id="UP001054889"/>
    </source>
</evidence>
<dbReference type="EMBL" id="BQKI01000005">
    <property type="protein sequence ID" value="GJM95398.1"/>
    <property type="molecule type" value="Genomic_DNA"/>
</dbReference>
<name>A0AAV5CBF8_ELECO</name>
<dbReference type="InterPro" id="IPR033124">
    <property type="entry name" value="Ser_caboxypep_his_AS"/>
</dbReference>
<reference evidence="3" key="2">
    <citation type="submission" date="2021-12" db="EMBL/GenBank/DDBJ databases">
        <title>Resequencing data analysis of finger millet.</title>
        <authorList>
            <person name="Hatakeyama M."/>
            <person name="Aluri S."/>
            <person name="Balachadran M.T."/>
            <person name="Sivarajan S.R."/>
            <person name="Poveda L."/>
            <person name="Shimizu-Inatsugi R."/>
            <person name="Schlapbach R."/>
            <person name="Sreeman S.M."/>
            <person name="Shimizu K.K."/>
        </authorList>
    </citation>
    <scope>NUCLEOTIDE SEQUENCE</scope>
</reference>
<keyword evidence="2" id="KW-0325">Glycoprotein</keyword>
<dbReference type="PROSITE" id="PS00560">
    <property type="entry name" value="CARBOXYPEPT_SER_HIS"/>
    <property type="match status" value="1"/>
</dbReference>
<dbReference type="AlphaFoldDB" id="A0AAV5CBF8"/>
<dbReference type="SUPFAM" id="SSF53474">
    <property type="entry name" value="alpha/beta-Hydrolases"/>
    <property type="match status" value="1"/>
</dbReference>
<dbReference type="GO" id="GO:0005773">
    <property type="term" value="C:vacuole"/>
    <property type="evidence" value="ECO:0007669"/>
    <property type="project" value="TreeGrafter"/>
</dbReference>
<evidence type="ECO:0000313" key="3">
    <source>
        <dbReference type="EMBL" id="GJM95398.1"/>
    </source>
</evidence>
<dbReference type="Pfam" id="PF00450">
    <property type="entry name" value="Peptidase_S10"/>
    <property type="match status" value="2"/>
</dbReference>
<comment type="caution">
    <text evidence="3">The sequence shown here is derived from an EMBL/GenBank/DDBJ whole genome shotgun (WGS) entry which is preliminary data.</text>
</comment>
<dbReference type="PANTHER" id="PTHR11802:SF394">
    <property type="entry name" value="CARBOXYPEPTIDASE"/>
    <property type="match status" value="1"/>
</dbReference>
<dbReference type="PANTHER" id="PTHR11802">
    <property type="entry name" value="SERINE PROTEASE FAMILY S10 SERINE CARBOXYPEPTIDASE"/>
    <property type="match status" value="1"/>
</dbReference>